<dbReference type="GO" id="GO:0006310">
    <property type="term" value="P:DNA recombination"/>
    <property type="evidence" value="ECO:0007669"/>
    <property type="project" value="InterPro"/>
</dbReference>
<dbReference type="AlphaFoldDB" id="A0A6N7IMR1"/>
<feature type="domain" description="ATP-dependent DNA ligase family profile" evidence="5">
    <location>
        <begin position="122"/>
        <end position="245"/>
    </location>
</feature>
<dbReference type="Gene3D" id="3.30.470.30">
    <property type="entry name" value="DNA ligase/mRNA capping enzyme"/>
    <property type="match status" value="1"/>
</dbReference>
<dbReference type="EC" id="6.5.1.1" evidence="2"/>
<accession>A0A6N7IMR1</accession>
<dbReference type="CDD" id="cd07906">
    <property type="entry name" value="Adenylation_DNA_ligase_LigD_LigC"/>
    <property type="match status" value="1"/>
</dbReference>
<dbReference type="InterPro" id="IPR012309">
    <property type="entry name" value="DNA_ligase_ATP-dep_C"/>
</dbReference>
<dbReference type="Pfam" id="PF04679">
    <property type="entry name" value="DNA_ligase_A_C"/>
    <property type="match status" value="1"/>
</dbReference>
<dbReference type="InterPro" id="IPR012310">
    <property type="entry name" value="DNA_ligase_ATP-dep_cent"/>
</dbReference>
<evidence type="ECO:0000256" key="3">
    <source>
        <dbReference type="ARBA" id="ARBA00022598"/>
    </source>
</evidence>
<evidence type="ECO:0000256" key="4">
    <source>
        <dbReference type="ARBA" id="ARBA00034003"/>
    </source>
</evidence>
<dbReference type="Proteomes" id="UP000441717">
    <property type="component" value="Unassembled WGS sequence"/>
</dbReference>
<protein>
    <recommendedName>
        <fullName evidence="2">DNA ligase (ATP)</fullName>
        <ecNumber evidence="2">6.5.1.1</ecNumber>
    </recommendedName>
</protein>
<dbReference type="InterPro" id="IPR012340">
    <property type="entry name" value="NA-bd_OB-fold"/>
</dbReference>
<keyword evidence="3 6" id="KW-0436">Ligase</keyword>
<evidence type="ECO:0000313" key="6">
    <source>
        <dbReference type="EMBL" id="MQL51266.1"/>
    </source>
</evidence>
<evidence type="ECO:0000259" key="5">
    <source>
        <dbReference type="PROSITE" id="PS50160"/>
    </source>
</evidence>
<dbReference type="InterPro" id="IPR050191">
    <property type="entry name" value="ATP-dep_DNA_ligase"/>
</dbReference>
<dbReference type="EMBL" id="WHYR01000005">
    <property type="protein sequence ID" value="MQL51266.1"/>
    <property type="molecule type" value="Genomic_DNA"/>
</dbReference>
<evidence type="ECO:0000313" key="7">
    <source>
        <dbReference type="Proteomes" id="UP000441717"/>
    </source>
</evidence>
<dbReference type="InterPro" id="IPR014146">
    <property type="entry name" value="LigD_ligase_dom"/>
</dbReference>
<dbReference type="Gene3D" id="2.40.50.140">
    <property type="entry name" value="Nucleic acid-binding proteins"/>
    <property type="match status" value="1"/>
</dbReference>
<dbReference type="SUPFAM" id="SSF50249">
    <property type="entry name" value="Nucleic acid-binding proteins"/>
    <property type="match status" value="1"/>
</dbReference>
<dbReference type="PROSITE" id="PS50160">
    <property type="entry name" value="DNA_LIGASE_A3"/>
    <property type="match status" value="1"/>
</dbReference>
<dbReference type="NCBIfam" id="TIGR02779">
    <property type="entry name" value="NHEJ_ligase_lig"/>
    <property type="match status" value="1"/>
</dbReference>
<comment type="catalytic activity">
    <reaction evidence="4">
        <text>ATP + (deoxyribonucleotide)n-3'-hydroxyl + 5'-phospho-(deoxyribonucleotide)m = (deoxyribonucleotide)n+m + AMP + diphosphate.</text>
        <dbReference type="EC" id="6.5.1.1"/>
    </reaction>
</comment>
<dbReference type="GO" id="GO:0006281">
    <property type="term" value="P:DNA repair"/>
    <property type="evidence" value="ECO:0007669"/>
    <property type="project" value="InterPro"/>
</dbReference>
<sequence>MDGGSFLQAGSPLPLLRPMLAVSSRPFDSTRFLYEVKWDGYRALAYLDGGTVLRSRNLKDFTATFPELGGLHSGVNNRPAIIDGEIVIFQDGCPSFAALQSRGRLEDPVKIRGMARRYPAIFMAFDVLYAGGRSLLHEPLHRRKEILGEMLKPGGHVLISDFIIQEGIAFAAACAARGLEGAMAKHLDSPYLPGQRSRYWCKFRHTKEAELVICGYQPGKGRRRLGALVLGGYRDGELVYQGKVGTGFNREEEENLLRLLPGLHIPRPPLALPPVEAGRTMGVEPVLVCAVEYLTLTADGILRHPSYRGLRPDKSPRECRYLSPDWTKSGY</sequence>
<dbReference type="CDD" id="cd07971">
    <property type="entry name" value="OBF_DNA_ligase_LigD"/>
    <property type="match status" value="1"/>
</dbReference>
<name>A0A6N7IMR1_9FIRM</name>
<dbReference type="PANTHER" id="PTHR45674">
    <property type="entry name" value="DNA LIGASE 1/3 FAMILY MEMBER"/>
    <property type="match status" value="1"/>
</dbReference>
<evidence type="ECO:0000256" key="1">
    <source>
        <dbReference type="ARBA" id="ARBA00007572"/>
    </source>
</evidence>
<gene>
    <name evidence="6" type="ORF">GFC01_03110</name>
</gene>
<dbReference type="Gene3D" id="3.30.1490.70">
    <property type="match status" value="1"/>
</dbReference>
<comment type="similarity">
    <text evidence="1">Belongs to the ATP-dependent DNA ligase family.</text>
</comment>
<dbReference type="SUPFAM" id="SSF56091">
    <property type="entry name" value="DNA ligase/mRNA capping enzyme, catalytic domain"/>
    <property type="match status" value="1"/>
</dbReference>
<dbReference type="OrthoDB" id="9802472at2"/>
<dbReference type="GO" id="GO:0003910">
    <property type="term" value="F:DNA ligase (ATP) activity"/>
    <property type="evidence" value="ECO:0007669"/>
    <property type="project" value="UniProtKB-EC"/>
</dbReference>
<dbReference type="Pfam" id="PF01068">
    <property type="entry name" value="DNA_ligase_A_M"/>
    <property type="match status" value="1"/>
</dbReference>
<dbReference type="PANTHER" id="PTHR45674:SF4">
    <property type="entry name" value="DNA LIGASE 1"/>
    <property type="match status" value="1"/>
</dbReference>
<reference evidence="6 7" key="1">
    <citation type="submission" date="2019-10" db="EMBL/GenBank/DDBJ databases">
        <title>Comparative genomics of sulfur disproportionating microorganisms.</title>
        <authorList>
            <person name="Ward L.M."/>
            <person name="Bertran E."/>
            <person name="Johnston D."/>
        </authorList>
    </citation>
    <scope>NUCLEOTIDE SEQUENCE [LARGE SCALE GENOMIC DNA]</scope>
    <source>
        <strain evidence="6 7">DSM 14055</strain>
    </source>
</reference>
<organism evidence="6 7">
    <name type="scientific">Desulfofundulus thermobenzoicus</name>
    <dbReference type="NCBI Taxonomy" id="29376"/>
    <lineage>
        <taxon>Bacteria</taxon>
        <taxon>Bacillati</taxon>
        <taxon>Bacillota</taxon>
        <taxon>Clostridia</taxon>
        <taxon>Eubacteriales</taxon>
        <taxon>Peptococcaceae</taxon>
        <taxon>Desulfofundulus</taxon>
    </lineage>
</organism>
<proteinExistence type="inferred from homology"/>
<evidence type="ECO:0000256" key="2">
    <source>
        <dbReference type="ARBA" id="ARBA00012727"/>
    </source>
</evidence>
<comment type="caution">
    <text evidence="6">The sequence shown here is derived from an EMBL/GenBank/DDBJ whole genome shotgun (WGS) entry which is preliminary data.</text>
</comment>
<keyword evidence="7" id="KW-1185">Reference proteome</keyword>
<dbReference type="GO" id="GO:0005524">
    <property type="term" value="F:ATP binding"/>
    <property type="evidence" value="ECO:0007669"/>
    <property type="project" value="InterPro"/>
</dbReference>